<keyword evidence="4" id="KW-1185">Reference proteome</keyword>
<sequence>MDTGTLNMPAAYPQSAHSGGFSLLEVLIAVLVLALGILGAASLQLNALRYHSGALYATQANVLAQDMLERMRANPGQLSDYNLTVASPCLEGQSLQLAPIAGSIIEQDKIDFSRAVACELPDGRAWLTVKNGVALVRLSWSEGRQFADAQDAELELSALIGVSP</sequence>
<evidence type="ECO:0000259" key="2">
    <source>
        <dbReference type="Pfam" id="PF22150"/>
    </source>
</evidence>
<dbReference type="InterPro" id="IPR054402">
    <property type="entry name" value="Tt1218-like_dom"/>
</dbReference>
<reference evidence="3 4" key="1">
    <citation type="submission" date="2018-11" db="EMBL/GenBank/DDBJ databases">
        <authorList>
            <person name="Jang G.I."/>
            <person name="Hwang C.Y."/>
        </authorList>
    </citation>
    <scope>NUCLEOTIDE SEQUENCE [LARGE SCALE GENOMIC DNA]</scope>
    <source>
        <strain evidence="3 4">SSM26</strain>
    </source>
</reference>
<dbReference type="Proteomes" id="UP000275199">
    <property type="component" value="Unassembled WGS sequence"/>
</dbReference>
<dbReference type="EMBL" id="RKKU01000007">
    <property type="protein sequence ID" value="ROZ85356.1"/>
    <property type="molecule type" value="Genomic_DNA"/>
</dbReference>
<protein>
    <submittedName>
        <fullName evidence="3">Type IV pilus modification protein PilV</fullName>
    </submittedName>
</protein>
<gene>
    <name evidence="3" type="primary">pilV</name>
    <name evidence="3" type="ORF">EF096_07925</name>
</gene>
<dbReference type="NCBIfam" id="TIGR02523">
    <property type="entry name" value="type_IV_pilV"/>
    <property type="match status" value="1"/>
</dbReference>
<dbReference type="NCBIfam" id="TIGR02532">
    <property type="entry name" value="IV_pilin_GFxxxE"/>
    <property type="match status" value="1"/>
</dbReference>
<keyword evidence="1" id="KW-0812">Transmembrane</keyword>
<keyword evidence="1" id="KW-1133">Transmembrane helix</keyword>
<evidence type="ECO:0000313" key="4">
    <source>
        <dbReference type="Proteomes" id="UP000275199"/>
    </source>
</evidence>
<dbReference type="PROSITE" id="PS00409">
    <property type="entry name" value="PROKAR_NTER_METHYL"/>
    <property type="match status" value="1"/>
</dbReference>
<dbReference type="Pfam" id="PF22150">
    <property type="entry name" value="Tt1218-like"/>
    <property type="match status" value="1"/>
</dbReference>
<dbReference type="InterPro" id="IPR013362">
    <property type="entry name" value="Pilus_4_PilV"/>
</dbReference>
<comment type="caution">
    <text evidence="3">The sequence shown here is derived from an EMBL/GenBank/DDBJ whole genome shotgun (WGS) entry which is preliminary data.</text>
</comment>
<proteinExistence type="predicted"/>
<dbReference type="InterPro" id="IPR012902">
    <property type="entry name" value="N_methyl_site"/>
</dbReference>
<feature type="domain" description="Type IV pilin Tt1218-like" evidence="2">
    <location>
        <begin position="43"/>
        <end position="87"/>
    </location>
</feature>
<dbReference type="RefSeq" id="WP_123889088.1">
    <property type="nucleotide sequence ID" value="NZ_RKKU01000007.1"/>
</dbReference>
<dbReference type="Pfam" id="PF07963">
    <property type="entry name" value="N_methyl"/>
    <property type="match status" value="1"/>
</dbReference>
<feature type="transmembrane region" description="Helical" evidence="1">
    <location>
        <begin position="20"/>
        <end position="43"/>
    </location>
</feature>
<evidence type="ECO:0000313" key="3">
    <source>
        <dbReference type="EMBL" id="ROZ85356.1"/>
    </source>
</evidence>
<evidence type="ECO:0000256" key="1">
    <source>
        <dbReference type="SAM" id="Phobius"/>
    </source>
</evidence>
<keyword evidence="1" id="KW-0472">Membrane</keyword>
<accession>A0ABX9XLJ1</accession>
<organism evidence="3 4">
    <name type="scientific">Pseudomonas neustonica</name>
    <dbReference type="NCBI Taxonomy" id="2487346"/>
    <lineage>
        <taxon>Bacteria</taxon>
        <taxon>Pseudomonadati</taxon>
        <taxon>Pseudomonadota</taxon>
        <taxon>Gammaproteobacteria</taxon>
        <taxon>Pseudomonadales</taxon>
        <taxon>Pseudomonadaceae</taxon>
        <taxon>Pseudomonas</taxon>
    </lineage>
</organism>
<name>A0ABX9XLJ1_9PSED</name>